<organism evidence="1">
    <name type="scientific">Anguilla anguilla</name>
    <name type="common">European freshwater eel</name>
    <name type="synonym">Muraena anguilla</name>
    <dbReference type="NCBI Taxonomy" id="7936"/>
    <lineage>
        <taxon>Eukaryota</taxon>
        <taxon>Metazoa</taxon>
        <taxon>Chordata</taxon>
        <taxon>Craniata</taxon>
        <taxon>Vertebrata</taxon>
        <taxon>Euteleostomi</taxon>
        <taxon>Actinopterygii</taxon>
        <taxon>Neopterygii</taxon>
        <taxon>Teleostei</taxon>
        <taxon>Anguilliformes</taxon>
        <taxon>Anguillidae</taxon>
        <taxon>Anguilla</taxon>
    </lineage>
</organism>
<dbReference type="EMBL" id="GBXM01055789">
    <property type="protein sequence ID" value="JAH52788.1"/>
    <property type="molecule type" value="Transcribed_RNA"/>
</dbReference>
<name>A0A0E9TJA2_ANGAN</name>
<sequence length="14" mass="1642">MCMDIVSSRVIFKL</sequence>
<proteinExistence type="predicted"/>
<reference evidence="1" key="1">
    <citation type="submission" date="2014-11" db="EMBL/GenBank/DDBJ databases">
        <authorList>
            <person name="Amaro Gonzalez C."/>
        </authorList>
    </citation>
    <scope>NUCLEOTIDE SEQUENCE</scope>
</reference>
<accession>A0A0E9TJA2</accession>
<reference evidence="1" key="2">
    <citation type="journal article" date="2015" name="Fish Shellfish Immunol.">
        <title>Early steps in the European eel (Anguilla anguilla)-Vibrio vulnificus interaction in the gills: Role of the RtxA13 toxin.</title>
        <authorList>
            <person name="Callol A."/>
            <person name="Pajuelo D."/>
            <person name="Ebbesson L."/>
            <person name="Teles M."/>
            <person name="MacKenzie S."/>
            <person name="Amaro C."/>
        </authorList>
    </citation>
    <scope>NUCLEOTIDE SEQUENCE</scope>
</reference>
<evidence type="ECO:0000313" key="1">
    <source>
        <dbReference type="EMBL" id="JAH52788.1"/>
    </source>
</evidence>
<protein>
    <submittedName>
        <fullName evidence="1">Uncharacterized protein</fullName>
    </submittedName>
</protein>